<organism evidence="3 4">
    <name type="scientific">Methylopila henanensis</name>
    <dbReference type="NCBI Taxonomy" id="873516"/>
    <lineage>
        <taxon>Bacteria</taxon>
        <taxon>Pseudomonadati</taxon>
        <taxon>Pseudomonadota</taxon>
        <taxon>Alphaproteobacteria</taxon>
        <taxon>Hyphomicrobiales</taxon>
        <taxon>Methylopilaceae</taxon>
        <taxon>Methylopila</taxon>
    </lineage>
</organism>
<dbReference type="EMBL" id="JBHUER010000002">
    <property type="protein sequence ID" value="MFD1702086.1"/>
    <property type="molecule type" value="Genomic_DNA"/>
</dbReference>
<dbReference type="RefSeq" id="WP_378797103.1">
    <property type="nucleotide sequence ID" value="NZ_JBHUER010000002.1"/>
</dbReference>
<evidence type="ECO:0000256" key="2">
    <source>
        <dbReference type="SAM" id="Phobius"/>
    </source>
</evidence>
<evidence type="ECO:0000256" key="1">
    <source>
        <dbReference type="SAM" id="MobiDB-lite"/>
    </source>
</evidence>
<reference evidence="4" key="1">
    <citation type="journal article" date="2019" name="Int. J. Syst. Evol. Microbiol.">
        <title>The Global Catalogue of Microorganisms (GCM) 10K type strain sequencing project: providing services to taxonomists for standard genome sequencing and annotation.</title>
        <authorList>
            <consortium name="The Broad Institute Genomics Platform"/>
            <consortium name="The Broad Institute Genome Sequencing Center for Infectious Disease"/>
            <person name="Wu L."/>
            <person name="Ma J."/>
        </authorList>
    </citation>
    <scope>NUCLEOTIDE SEQUENCE [LARGE SCALE GENOMIC DNA]</scope>
    <source>
        <strain evidence="4">KCTC 23707</strain>
    </source>
</reference>
<gene>
    <name evidence="3" type="ORF">ACFSCV_03625</name>
</gene>
<feature type="transmembrane region" description="Helical" evidence="2">
    <location>
        <begin position="150"/>
        <end position="180"/>
    </location>
</feature>
<keyword evidence="2" id="KW-0472">Membrane</keyword>
<dbReference type="SUPFAM" id="SSF53474">
    <property type="entry name" value="alpha/beta-Hydrolases"/>
    <property type="match status" value="1"/>
</dbReference>
<dbReference type="InterPro" id="IPR029058">
    <property type="entry name" value="AB_hydrolase_fold"/>
</dbReference>
<proteinExistence type="predicted"/>
<dbReference type="Proteomes" id="UP001597308">
    <property type="component" value="Unassembled WGS sequence"/>
</dbReference>
<protein>
    <recommendedName>
        <fullName evidence="5">Alpha/beta hydrolase</fullName>
    </recommendedName>
</protein>
<name>A0ABW4K5Y2_9HYPH</name>
<feature type="region of interest" description="Disordered" evidence="1">
    <location>
        <begin position="427"/>
        <end position="464"/>
    </location>
</feature>
<feature type="transmembrane region" description="Helical" evidence="2">
    <location>
        <begin position="118"/>
        <end position="138"/>
    </location>
</feature>
<evidence type="ECO:0008006" key="5">
    <source>
        <dbReference type="Google" id="ProtNLM"/>
    </source>
</evidence>
<feature type="region of interest" description="Disordered" evidence="1">
    <location>
        <begin position="1"/>
        <end position="27"/>
    </location>
</feature>
<keyword evidence="4" id="KW-1185">Reference proteome</keyword>
<evidence type="ECO:0000313" key="3">
    <source>
        <dbReference type="EMBL" id="MFD1702086.1"/>
    </source>
</evidence>
<keyword evidence="2" id="KW-1133">Transmembrane helix</keyword>
<comment type="caution">
    <text evidence="3">The sequence shown here is derived from an EMBL/GenBank/DDBJ whole genome shotgun (WGS) entry which is preliminary data.</text>
</comment>
<keyword evidence="2" id="KW-0812">Transmembrane</keyword>
<accession>A0ABW4K5Y2</accession>
<evidence type="ECO:0000313" key="4">
    <source>
        <dbReference type="Proteomes" id="UP001597308"/>
    </source>
</evidence>
<feature type="transmembrane region" description="Helical" evidence="2">
    <location>
        <begin position="186"/>
        <end position="206"/>
    </location>
</feature>
<sequence>MRQDETTGAIGGGDAFGPAREVGAGADGQEVRRRRVLYVAGYMPQSPEQQQMLLRLDVRRFARVWGVRVDVDRQVAHHPETPSASWPITLSGDGVHVDVTYETLRWDDIVARDFAQPLALKLVYSVGTILEGLFSGLIPRVSLAAPRYALAWAYPVVVVCLAVALAALKGVAVASLFVALDVAYEIGLAVGVGAFAFGAVGLLHLLRRSGSFVVHLMDDGRSQLRYARRVERTLHARVDAFADRIRALVALNDADEILVVGHSSGSFLAIDALARAFEADPEVGRKGPRLALLTAGATELLVALHPAAGWLRARIARLAVERSLFWGEVAAPWDALNFPHRDPVTELKLDVPRDRPNPVFRRVYLSKMKTEGTIRDLRRGFRLFRLHHQFVMANEIRGPYDYFSLLLGAWSARSQFARTEDRSLMSPLPGVAPPPLPRPAFLKPLPESGAPERRSAWRKLWSRG</sequence>